<proteinExistence type="inferred from homology"/>
<evidence type="ECO:0000256" key="1">
    <source>
        <dbReference type="ARBA" id="ARBA00005790"/>
    </source>
</evidence>
<dbReference type="FunFam" id="3.30.63.10:FF:000002">
    <property type="entry name" value="Guanylate kinase 1"/>
    <property type="match status" value="1"/>
</dbReference>
<dbReference type="SUPFAM" id="SSF52540">
    <property type="entry name" value="P-loop containing nucleoside triphosphate hydrolases"/>
    <property type="match status" value="1"/>
</dbReference>
<feature type="domain" description="Guanylate kinase-like" evidence="7">
    <location>
        <begin position="58"/>
        <end position="240"/>
    </location>
</feature>
<dbReference type="GO" id="GO:0005829">
    <property type="term" value="C:cytosol"/>
    <property type="evidence" value="ECO:0007669"/>
    <property type="project" value="TreeGrafter"/>
</dbReference>
<keyword evidence="9" id="KW-1185">Reference proteome</keyword>
<evidence type="ECO:0000256" key="6">
    <source>
        <dbReference type="ARBA" id="ARBA00022840"/>
    </source>
</evidence>
<keyword evidence="5" id="KW-0418">Kinase</keyword>
<evidence type="ECO:0000256" key="2">
    <source>
        <dbReference type="ARBA" id="ARBA00012961"/>
    </source>
</evidence>
<dbReference type="InterPro" id="IPR027417">
    <property type="entry name" value="P-loop_NTPase"/>
</dbReference>
<name>A0A7R9A762_9CRUS</name>
<dbReference type="CDD" id="cd00071">
    <property type="entry name" value="GMPK"/>
    <property type="match status" value="1"/>
</dbReference>
<dbReference type="Proteomes" id="UP000677054">
    <property type="component" value="Unassembled WGS sequence"/>
</dbReference>
<evidence type="ECO:0000259" key="7">
    <source>
        <dbReference type="PROSITE" id="PS50052"/>
    </source>
</evidence>
<dbReference type="FunFam" id="3.40.50.300:FF:000776">
    <property type="entry name" value="Guanylate kinase 2"/>
    <property type="match status" value="1"/>
</dbReference>
<dbReference type="PROSITE" id="PS50052">
    <property type="entry name" value="GUANYLATE_KINASE_2"/>
    <property type="match status" value="1"/>
</dbReference>
<keyword evidence="3" id="KW-0808">Transferase</keyword>
<dbReference type="OrthoDB" id="6334211at2759"/>
<dbReference type="InterPro" id="IPR020590">
    <property type="entry name" value="Guanylate_kinase_CS"/>
</dbReference>
<evidence type="ECO:0000313" key="8">
    <source>
        <dbReference type="EMBL" id="CAD7246918.1"/>
    </source>
</evidence>
<dbReference type="PROSITE" id="PS00856">
    <property type="entry name" value="GUANYLATE_KINASE_1"/>
    <property type="match status" value="1"/>
</dbReference>
<dbReference type="AlphaFoldDB" id="A0A7R9A762"/>
<dbReference type="InterPro" id="IPR008144">
    <property type="entry name" value="Guanylate_kin-like_dom"/>
</dbReference>
<dbReference type="GO" id="GO:0004385">
    <property type="term" value="F:GMP kinase activity"/>
    <property type="evidence" value="ECO:0007669"/>
    <property type="project" value="UniProtKB-EC"/>
</dbReference>
<dbReference type="EC" id="2.7.4.8" evidence="2"/>
<dbReference type="SMART" id="SM00072">
    <property type="entry name" value="GuKc"/>
    <property type="match status" value="1"/>
</dbReference>
<comment type="similarity">
    <text evidence="1">Belongs to the guanylate kinase family.</text>
</comment>
<keyword evidence="6" id="KW-0067">ATP-binding</keyword>
<dbReference type="Gene3D" id="3.40.50.300">
    <property type="entry name" value="P-loop containing nucleotide triphosphate hydrolases"/>
    <property type="match status" value="1"/>
</dbReference>
<keyword evidence="4" id="KW-0547">Nucleotide-binding</keyword>
<dbReference type="GO" id="GO:0005524">
    <property type="term" value="F:ATP binding"/>
    <property type="evidence" value="ECO:0007669"/>
    <property type="project" value="UniProtKB-KW"/>
</dbReference>
<gene>
    <name evidence="8" type="ORF">DSTB1V02_LOCUS6760</name>
</gene>
<dbReference type="HAMAP" id="MF_00328">
    <property type="entry name" value="Guanylate_kinase"/>
    <property type="match status" value="1"/>
</dbReference>
<protein>
    <recommendedName>
        <fullName evidence="2">guanylate kinase</fullName>
        <ecNumber evidence="2">2.7.4.8</ecNumber>
    </recommendedName>
</protein>
<evidence type="ECO:0000256" key="5">
    <source>
        <dbReference type="ARBA" id="ARBA00022777"/>
    </source>
</evidence>
<evidence type="ECO:0000256" key="4">
    <source>
        <dbReference type="ARBA" id="ARBA00022741"/>
    </source>
</evidence>
<accession>A0A7R9A762</accession>
<dbReference type="NCBIfam" id="TIGR03263">
    <property type="entry name" value="guanyl_kin"/>
    <property type="match status" value="1"/>
</dbReference>
<dbReference type="PANTHER" id="PTHR23117">
    <property type="entry name" value="GUANYLATE KINASE-RELATED"/>
    <property type="match status" value="1"/>
</dbReference>
<sequence>MLGRLSVAVRRGSAFVCGATGRLSESLLGSWSVGCDSAGFKIGICPGRFAHSTVMKRPRPLVLCGPSGCGKSTLTTLLMKDFGDYIRFSVSHTTRPPRSGELNGVHYYFVNREDMEEDINRGDFIESAEYSGNLYGTSKRAIEEVQEMGKICLLDIDIQGVKQLKSTPLNPLYIFVKPPNLDELEKRLRSRGTETDESIQRRLQVAERELELGMKPGYFDLVIVNDDLEAAYKHLKRAVGELVDQARV</sequence>
<reference evidence="8" key="1">
    <citation type="submission" date="2020-11" db="EMBL/GenBank/DDBJ databases">
        <authorList>
            <person name="Tran Van P."/>
        </authorList>
    </citation>
    <scope>NUCLEOTIDE SEQUENCE</scope>
</reference>
<organism evidence="8">
    <name type="scientific">Darwinula stevensoni</name>
    <dbReference type="NCBI Taxonomy" id="69355"/>
    <lineage>
        <taxon>Eukaryota</taxon>
        <taxon>Metazoa</taxon>
        <taxon>Ecdysozoa</taxon>
        <taxon>Arthropoda</taxon>
        <taxon>Crustacea</taxon>
        <taxon>Oligostraca</taxon>
        <taxon>Ostracoda</taxon>
        <taxon>Podocopa</taxon>
        <taxon>Podocopida</taxon>
        <taxon>Darwinulocopina</taxon>
        <taxon>Darwinuloidea</taxon>
        <taxon>Darwinulidae</taxon>
        <taxon>Darwinula</taxon>
    </lineage>
</organism>
<dbReference type="InterPro" id="IPR008145">
    <property type="entry name" value="GK/Ca_channel_bsu"/>
</dbReference>
<dbReference type="InterPro" id="IPR017665">
    <property type="entry name" value="Guanylate_kinase"/>
</dbReference>
<dbReference type="PANTHER" id="PTHR23117:SF13">
    <property type="entry name" value="GUANYLATE KINASE"/>
    <property type="match status" value="1"/>
</dbReference>
<dbReference type="Pfam" id="PF00625">
    <property type="entry name" value="Guanylate_kin"/>
    <property type="match status" value="1"/>
</dbReference>
<dbReference type="EMBL" id="LR900792">
    <property type="protein sequence ID" value="CAD7246918.1"/>
    <property type="molecule type" value="Genomic_DNA"/>
</dbReference>
<evidence type="ECO:0000256" key="3">
    <source>
        <dbReference type="ARBA" id="ARBA00022679"/>
    </source>
</evidence>
<evidence type="ECO:0000313" key="9">
    <source>
        <dbReference type="Proteomes" id="UP000677054"/>
    </source>
</evidence>
<dbReference type="EMBL" id="CAJPEV010001275">
    <property type="protein sequence ID" value="CAG0891797.1"/>
    <property type="molecule type" value="Genomic_DNA"/>
</dbReference>